<keyword evidence="5 6" id="KW-0333">Golgi apparatus</keyword>
<sequence length="228" mass="26914">MPSCDRLLITRTSSRRGTYCYFKRRTVRWDNLEAQVKKEEKDEKIDGDAALNKFFRDIYQDADEDTRRAMRKSFVESNGTVLFHKWREVGSKKRSPRPLFRPVLRRLLLFDQLPRIRRNAILWRVRNQPVAPSPNGIWKQCPYDPKWIPLVWRKEILGCLSYLDKGVHFTASIILVTHPRTGDLRESLKYIYNLYVEYVAKNPLYTPGTPISCELFNSTLDQYVRGLG</sequence>
<dbReference type="GO" id="GO:0005794">
    <property type="term" value="C:Golgi apparatus"/>
    <property type="evidence" value="ECO:0007669"/>
    <property type="project" value="UniProtKB-SubCell"/>
</dbReference>
<accession>A0A5J5ATT0</accession>
<dbReference type="InterPro" id="IPR044563">
    <property type="entry name" value="Sgt1-like"/>
</dbReference>
<comment type="subunit">
    <text evidence="6">Part of the multisubunit transport protein particle (TRAPP) complex.</text>
</comment>
<protein>
    <recommendedName>
        <fullName evidence="6">Trafficking protein particle complex subunit</fullName>
    </recommendedName>
</protein>
<dbReference type="Proteomes" id="UP000325577">
    <property type="component" value="Linkage Group LG18"/>
</dbReference>
<dbReference type="GO" id="GO:0051087">
    <property type="term" value="F:protein-folding chaperone binding"/>
    <property type="evidence" value="ECO:0007669"/>
    <property type="project" value="InterPro"/>
</dbReference>
<dbReference type="Pfam" id="PF04099">
    <property type="entry name" value="Sybindin"/>
    <property type="match status" value="1"/>
</dbReference>
<organism evidence="8 9">
    <name type="scientific">Nyssa sinensis</name>
    <dbReference type="NCBI Taxonomy" id="561372"/>
    <lineage>
        <taxon>Eukaryota</taxon>
        <taxon>Viridiplantae</taxon>
        <taxon>Streptophyta</taxon>
        <taxon>Embryophyta</taxon>
        <taxon>Tracheophyta</taxon>
        <taxon>Spermatophyta</taxon>
        <taxon>Magnoliopsida</taxon>
        <taxon>eudicotyledons</taxon>
        <taxon>Gunneridae</taxon>
        <taxon>Pentapetalae</taxon>
        <taxon>asterids</taxon>
        <taxon>Cornales</taxon>
        <taxon>Nyssaceae</taxon>
        <taxon>Nyssa</taxon>
    </lineage>
</organism>
<evidence type="ECO:0000256" key="1">
    <source>
        <dbReference type="ARBA" id="ARBA00004555"/>
    </source>
</evidence>
<comment type="subcellular location">
    <subcellularLocation>
        <location evidence="6">Endoplasmic reticulum</location>
    </subcellularLocation>
    <subcellularLocation>
        <location evidence="6">Golgi apparatus</location>
        <location evidence="6">cis-Golgi network</location>
    </subcellularLocation>
    <subcellularLocation>
        <location evidence="1">Golgi apparatus</location>
    </subcellularLocation>
</comment>
<gene>
    <name evidence="8" type="ORF">F0562_031181</name>
</gene>
<dbReference type="EMBL" id="CM018041">
    <property type="protein sequence ID" value="KAA8533664.1"/>
    <property type="molecule type" value="Genomic_DNA"/>
</dbReference>
<dbReference type="SMART" id="SM01399">
    <property type="entry name" value="Sybindin"/>
    <property type="match status" value="1"/>
</dbReference>
<comment type="similarity">
    <text evidence="6">Belongs to the TRAPP small subunits family.</text>
</comment>
<evidence type="ECO:0000256" key="3">
    <source>
        <dbReference type="ARBA" id="ARBA00022824"/>
    </source>
</evidence>
<evidence type="ECO:0000313" key="8">
    <source>
        <dbReference type="EMBL" id="KAA8533664.1"/>
    </source>
</evidence>
<dbReference type="InterPro" id="IPR007699">
    <property type="entry name" value="SGS_dom"/>
</dbReference>
<dbReference type="GO" id="GO:0005783">
    <property type="term" value="C:endoplasmic reticulum"/>
    <property type="evidence" value="ECO:0007669"/>
    <property type="project" value="UniProtKB-SubCell"/>
</dbReference>
<evidence type="ECO:0000256" key="6">
    <source>
        <dbReference type="RuleBase" id="RU366065"/>
    </source>
</evidence>
<evidence type="ECO:0000256" key="5">
    <source>
        <dbReference type="ARBA" id="ARBA00023034"/>
    </source>
</evidence>
<evidence type="ECO:0000256" key="4">
    <source>
        <dbReference type="ARBA" id="ARBA00022892"/>
    </source>
</evidence>
<dbReference type="Gene3D" id="3.30.450.70">
    <property type="match status" value="1"/>
</dbReference>
<dbReference type="Pfam" id="PF05002">
    <property type="entry name" value="SGS"/>
    <property type="match status" value="1"/>
</dbReference>
<name>A0A5J5ATT0_9ASTE</name>
<evidence type="ECO:0000256" key="2">
    <source>
        <dbReference type="ARBA" id="ARBA00022448"/>
    </source>
</evidence>
<keyword evidence="9" id="KW-1185">Reference proteome</keyword>
<dbReference type="InterPro" id="IPR011012">
    <property type="entry name" value="Longin-like_dom_sf"/>
</dbReference>
<dbReference type="AlphaFoldDB" id="A0A5J5ATT0"/>
<dbReference type="PANTHER" id="PTHR45862">
    <property type="entry name" value="PROTEIN SGT1 HOMOLOG"/>
    <property type="match status" value="1"/>
</dbReference>
<keyword evidence="4 6" id="KW-0931">ER-Golgi transport</keyword>
<keyword evidence="2 6" id="KW-0813">Transport</keyword>
<dbReference type="GO" id="GO:0030008">
    <property type="term" value="C:TRAPP complex"/>
    <property type="evidence" value="ECO:0007669"/>
    <property type="project" value="UniProtKB-UniRule"/>
</dbReference>
<feature type="domain" description="SGS" evidence="7">
    <location>
        <begin position="18"/>
        <end position="109"/>
    </location>
</feature>
<dbReference type="GO" id="GO:0006888">
    <property type="term" value="P:endoplasmic reticulum to Golgi vesicle-mediated transport"/>
    <property type="evidence" value="ECO:0007669"/>
    <property type="project" value="UniProtKB-UniRule"/>
</dbReference>
<evidence type="ECO:0000259" key="7">
    <source>
        <dbReference type="PROSITE" id="PS51048"/>
    </source>
</evidence>
<dbReference type="InterPro" id="IPR007233">
    <property type="entry name" value="TRAPPC"/>
</dbReference>
<dbReference type="OrthoDB" id="1708021at2759"/>
<dbReference type="PROSITE" id="PS51048">
    <property type="entry name" value="SGS"/>
    <property type="match status" value="1"/>
</dbReference>
<reference evidence="8 9" key="1">
    <citation type="submission" date="2019-09" db="EMBL/GenBank/DDBJ databases">
        <title>A chromosome-level genome assembly of the Chinese tupelo Nyssa sinensis.</title>
        <authorList>
            <person name="Yang X."/>
            <person name="Kang M."/>
            <person name="Yang Y."/>
            <person name="Xiong H."/>
            <person name="Wang M."/>
            <person name="Zhang Z."/>
            <person name="Wang Z."/>
            <person name="Wu H."/>
            <person name="Ma T."/>
            <person name="Liu J."/>
            <person name="Xi Z."/>
        </authorList>
    </citation>
    <scope>NUCLEOTIDE SEQUENCE [LARGE SCALE GENOMIC DNA]</scope>
    <source>
        <strain evidence="8">J267</strain>
        <tissue evidence="8">Leaf</tissue>
    </source>
</reference>
<dbReference type="SUPFAM" id="SSF64356">
    <property type="entry name" value="SNARE-like"/>
    <property type="match status" value="1"/>
</dbReference>
<proteinExistence type="inferred from homology"/>
<evidence type="ECO:0000313" key="9">
    <source>
        <dbReference type="Proteomes" id="UP000325577"/>
    </source>
</evidence>
<keyword evidence="3 6" id="KW-0256">Endoplasmic reticulum</keyword>